<comment type="caution">
    <text evidence="2">The sequence shown here is derived from an EMBL/GenBank/DDBJ whole genome shotgun (WGS) entry which is preliminary data.</text>
</comment>
<dbReference type="Proteomes" id="UP000034516">
    <property type="component" value="Unassembled WGS sequence"/>
</dbReference>
<name>A0A0G0Z2S2_9BACT</name>
<feature type="non-terminal residue" evidence="2">
    <location>
        <position position="1"/>
    </location>
</feature>
<evidence type="ECO:0000313" key="3">
    <source>
        <dbReference type="Proteomes" id="UP000034516"/>
    </source>
</evidence>
<accession>A0A0G0Z2S2</accession>
<gene>
    <name evidence="2" type="ORF">UV02_C0004G0001</name>
</gene>
<proteinExistence type="predicted"/>
<reference evidence="2 3" key="1">
    <citation type="journal article" date="2015" name="Nature">
        <title>rRNA introns, odd ribosomes, and small enigmatic genomes across a large radiation of phyla.</title>
        <authorList>
            <person name="Brown C.T."/>
            <person name="Hug L.A."/>
            <person name="Thomas B.C."/>
            <person name="Sharon I."/>
            <person name="Castelle C.J."/>
            <person name="Singh A."/>
            <person name="Wilkins M.J."/>
            <person name="Williams K.H."/>
            <person name="Banfield J.F."/>
        </authorList>
    </citation>
    <scope>NUCLEOTIDE SEQUENCE [LARGE SCALE GENOMIC DNA]</scope>
</reference>
<dbReference type="AlphaFoldDB" id="A0A0G0Z2S2"/>
<protein>
    <submittedName>
        <fullName evidence="2">Uncharacterized protein</fullName>
    </submittedName>
</protein>
<organism evidence="2 3">
    <name type="scientific">Candidatus Kuenenbacteria bacterium GW2011_GWA2_42_15</name>
    <dbReference type="NCBI Taxonomy" id="1618677"/>
    <lineage>
        <taxon>Bacteria</taxon>
        <taxon>Candidatus Kueneniibacteriota</taxon>
    </lineage>
</organism>
<evidence type="ECO:0000313" key="2">
    <source>
        <dbReference type="EMBL" id="KKS43067.1"/>
    </source>
</evidence>
<dbReference type="EMBL" id="LCCW01000004">
    <property type="protein sequence ID" value="KKS43067.1"/>
    <property type="molecule type" value="Genomic_DNA"/>
</dbReference>
<sequence>KEDGDNGKYETPNQPPAENPLGFLPYIFEGGIILEEWWEETLAAEQTSGK</sequence>
<evidence type="ECO:0000256" key="1">
    <source>
        <dbReference type="SAM" id="MobiDB-lite"/>
    </source>
</evidence>
<feature type="region of interest" description="Disordered" evidence="1">
    <location>
        <begin position="1"/>
        <end position="22"/>
    </location>
</feature>